<gene>
    <name evidence="2" type="ORF">E3D00_05950</name>
</gene>
<sequence>MPSPPTIPIIWNPSKRARRLSLRIDPVKGAVVITLPYRMSQKQGMGFLQENIEWIERNFAALPQKTPLTDGYSVPIEGVDHTIHHMPHAHRGCWIEQNNLYVSGDAAHTERRVKEFLKTLARIQLTKSIRHYSEQMELYPSRLDFRDTRSRWGSCTRQGRIMLNWRLIMAPPEISTYVVIHELSHLKFFDHGKDFWTLVEKNYEKDGRKRLAAERWLSNNGARLLRSA</sequence>
<dbReference type="Gene3D" id="3.30.2010.10">
    <property type="entry name" value="Metalloproteases ('zincins'), catalytic domain"/>
    <property type="match status" value="1"/>
</dbReference>
<feature type="domain" description="YgjP-like metallopeptidase" evidence="1">
    <location>
        <begin position="19"/>
        <end position="204"/>
    </location>
</feature>
<dbReference type="InterPro" id="IPR036866">
    <property type="entry name" value="RibonucZ/Hydroxyglut_hydro"/>
</dbReference>
<keyword evidence="3" id="KW-1185">Reference proteome</keyword>
<protein>
    <submittedName>
        <fullName evidence="2">M48 family peptidase</fullName>
    </submittedName>
</protein>
<dbReference type="SUPFAM" id="SSF56281">
    <property type="entry name" value="Metallo-hydrolase/oxidoreductase"/>
    <property type="match status" value="1"/>
</dbReference>
<dbReference type="CDD" id="cd07344">
    <property type="entry name" value="M48_yhfN_like"/>
    <property type="match status" value="1"/>
</dbReference>
<organism evidence="2 3">
    <name type="scientific">Swingsia samuiensis</name>
    <dbReference type="NCBI Taxonomy" id="1293412"/>
    <lineage>
        <taxon>Bacteria</taxon>
        <taxon>Pseudomonadati</taxon>
        <taxon>Pseudomonadota</taxon>
        <taxon>Alphaproteobacteria</taxon>
        <taxon>Acetobacterales</taxon>
        <taxon>Acetobacteraceae</taxon>
        <taxon>Swingsia</taxon>
    </lineage>
</organism>
<evidence type="ECO:0000313" key="2">
    <source>
        <dbReference type="EMBL" id="QDH17157.1"/>
    </source>
</evidence>
<dbReference type="PANTHER" id="PTHR30399:SF1">
    <property type="entry name" value="UTP PYROPHOSPHATASE"/>
    <property type="match status" value="1"/>
</dbReference>
<reference evidence="2 3" key="1">
    <citation type="submission" date="2019-03" db="EMBL/GenBank/DDBJ databases">
        <title>The complete genome sequence of Swingsia samuiensis NBRC107927(T).</title>
        <authorList>
            <person name="Chua K.-O."/>
            <person name="Chan K.-G."/>
            <person name="See-Too W.-S."/>
        </authorList>
    </citation>
    <scope>NUCLEOTIDE SEQUENCE [LARGE SCALE GENOMIC DNA]</scope>
    <source>
        <strain evidence="2 3">AH83</strain>
    </source>
</reference>
<dbReference type="KEGG" id="ssam:E3D00_05950"/>
<dbReference type="OrthoDB" id="9795402at2"/>
<dbReference type="PANTHER" id="PTHR30399">
    <property type="entry name" value="UNCHARACTERIZED PROTEIN YGJP"/>
    <property type="match status" value="1"/>
</dbReference>
<dbReference type="Pfam" id="PF01863">
    <property type="entry name" value="YgjP-like"/>
    <property type="match status" value="1"/>
</dbReference>
<proteinExistence type="predicted"/>
<accession>A0A4Y6ULC4</accession>
<evidence type="ECO:0000313" key="3">
    <source>
        <dbReference type="Proteomes" id="UP000316313"/>
    </source>
</evidence>
<dbReference type="InterPro" id="IPR053136">
    <property type="entry name" value="UTP_pyrophosphatase-like"/>
</dbReference>
<evidence type="ECO:0000259" key="1">
    <source>
        <dbReference type="Pfam" id="PF01863"/>
    </source>
</evidence>
<dbReference type="InterPro" id="IPR002725">
    <property type="entry name" value="YgjP-like_metallopeptidase"/>
</dbReference>
<name>A0A4Y6ULC4_9PROT</name>
<dbReference type="RefSeq" id="WP_141460831.1">
    <property type="nucleotide sequence ID" value="NZ_CP038141.1"/>
</dbReference>
<dbReference type="Proteomes" id="UP000316313">
    <property type="component" value="Chromosome"/>
</dbReference>
<dbReference type="EMBL" id="CP038141">
    <property type="protein sequence ID" value="QDH17157.1"/>
    <property type="molecule type" value="Genomic_DNA"/>
</dbReference>
<dbReference type="AlphaFoldDB" id="A0A4Y6ULC4"/>